<comment type="caution">
    <text evidence="1">The sequence shown here is derived from an EMBL/GenBank/DDBJ whole genome shotgun (WGS) entry which is preliminary data.</text>
</comment>
<proteinExistence type="predicted"/>
<protein>
    <submittedName>
        <fullName evidence="1">Uncharacterized protein</fullName>
    </submittedName>
</protein>
<organism evidence="1 2">
    <name type="scientific">Rhabdobacter roseus</name>
    <dbReference type="NCBI Taxonomy" id="1655419"/>
    <lineage>
        <taxon>Bacteria</taxon>
        <taxon>Pseudomonadati</taxon>
        <taxon>Bacteroidota</taxon>
        <taxon>Cytophagia</taxon>
        <taxon>Cytophagales</taxon>
        <taxon>Cytophagaceae</taxon>
        <taxon>Rhabdobacter</taxon>
    </lineage>
</organism>
<gene>
    <name evidence="1" type="ORF">HNQ92_003029</name>
</gene>
<evidence type="ECO:0000313" key="1">
    <source>
        <dbReference type="EMBL" id="MBB5284881.1"/>
    </source>
</evidence>
<dbReference type="AlphaFoldDB" id="A0A840TMM9"/>
<reference evidence="1 2" key="1">
    <citation type="submission" date="2020-08" db="EMBL/GenBank/DDBJ databases">
        <title>Genomic Encyclopedia of Type Strains, Phase IV (KMG-IV): sequencing the most valuable type-strain genomes for metagenomic binning, comparative biology and taxonomic classification.</title>
        <authorList>
            <person name="Goeker M."/>
        </authorList>
    </citation>
    <scope>NUCLEOTIDE SEQUENCE [LARGE SCALE GENOMIC DNA]</scope>
    <source>
        <strain evidence="1 2">DSM 105074</strain>
    </source>
</reference>
<accession>A0A840TMM9</accession>
<dbReference type="EMBL" id="JACHGF010000004">
    <property type="protein sequence ID" value="MBB5284881.1"/>
    <property type="molecule type" value="Genomic_DNA"/>
</dbReference>
<dbReference type="Proteomes" id="UP000557307">
    <property type="component" value="Unassembled WGS sequence"/>
</dbReference>
<evidence type="ECO:0000313" key="2">
    <source>
        <dbReference type="Proteomes" id="UP000557307"/>
    </source>
</evidence>
<keyword evidence="2" id="KW-1185">Reference proteome</keyword>
<dbReference type="RefSeq" id="WP_246440211.1">
    <property type="nucleotide sequence ID" value="NZ_JACHGF010000004.1"/>
</dbReference>
<sequence>MNKKRMGSDGPKDPTLCYFAAQVPPKYLLGSKIVMKSTRQENRLSHSFEEKGVDIFKLFP</sequence>
<name>A0A840TMM9_9BACT</name>